<comment type="function">
    <text evidence="10">ATP-dependent serine protease that mediates the selective degradation of mutant and abnormal proteins as well as certain short-lived regulatory proteins. Required for cellular homeostasis and for survival from DNA damage and developmental changes induced by stress. Degrades polypeptides processively to yield small peptide fragments that are 5 to 10 amino acids long. Binds to DNA in a double-stranded, site-specific manner.</text>
</comment>
<evidence type="ECO:0000256" key="14">
    <source>
        <dbReference type="PROSITE-ProRule" id="PRU01122"/>
    </source>
</evidence>
<comment type="induction">
    <text evidence="10">By heat shock.</text>
</comment>
<dbReference type="STRING" id="1798409.A3I24_03000"/>
<keyword evidence="16" id="KW-0175">Coiled coil</keyword>
<dbReference type="PANTHER" id="PTHR10046">
    <property type="entry name" value="ATP DEPENDENT LON PROTEASE FAMILY MEMBER"/>
    <property type="match status" value="1"/>
</dbReference>
<dbReference type="GO" id="GO:0004252">
    <property type="term" value="F:serine-type endopeptidase activity"/>
    <property type="evidence" value="ECO:0007669"/>
    <property type="project" value="UniProtKB-UniRule"/>
</dbReference>
<dbReference type="PIRSF" id="PIRSF001174">
    <property type="entry name" value="Lon_proteas"/>
    <property type="match status" value="1"/>
</dbReference>
<keyword evidence="4 10" id="KW-0547">Nucleotide-binding</keyword>
<dbReference type="InterPro" id="IPR003593">
    <property type="entry name" value="AAA+_ATPase"/>
</dbReference>
<evidence type="ECO:0000313" key="19">
    <source>
        <dbReference type="EMBL" id="OGY67393.1"/>
    </source>
</evidence>
<dbReference type="InterPro" id="IPR046336">
    <property type="entry name" value="Lon_prtase_N_sf"/>
</dbReference>
<feature type="coiled-coil region" evidence="16">
    <location>
        <begin position="193"/>
        <end position="230"/>
    </location>
</feature>
<dbReference type="Pfam" id="PF05362">
    <property type="entry name" value="Lon_C"/>
    <property type="match status" value="1"/>
</dbReference>
<dbReference type="InterPro" id="IPR003959">
    <property type="entry name" value="ATPase_AAA_core"/>
</dbReference>
<protein>
    <recommendedName>
        <fullName evidence="10 11">Lon protease</fullName>
        <ecNumber evidence="10 11">3.4.21.53</ecNumber>
    </recommendedName>
    <alternativeName>
        <fullName evidence="10">ATP-dependent protease La</fullName>
    </alternativeName>
</protein>
<dbReference type="InterPro" id="IPR004815">
    <property type="entry name" value="Lon_bac/euk-typ"/>
</dbReference>
<dbReference type="NCBIfam" id="TIGR00763">
    <property type="entry name" value="lon"/>
    <property type="match status" value="1"/>
</dbReference>
<feature type="domain" description="Lon N-terminal" evidence="18">
    <location>
        <begin position="12"/>
        <end position="207"/>
    </location>
</feature>
<dbReference type="InterPro" id="IPR008268">
    <property type="entry name" value="Peptidase_S16_AS"/>
</dbReference>
<dbReference type="GO" id="GO:0004176">
    <property type="term" value="F:ATP-dependent peptidase activity"/>
    <property type="evidence" value="ECO:0007669"/>
    <property type="project" value="UniProtKB-UniRule"/>
</dbReference>
<comment type="catalytic activity">
    <reaction evidence="9 10 11 14">
        <text>Hydrolysis of proteins in presence of ATP.</text>
        <dbReference type="EC" id="3.4.21.53"/>
    </reaction>
</comment>
<evidence type="ECO:0000256" key="2">
    <source>
        <dbReference type="ARBA" id="ARBA00022490"/>
    </source>
</evidence>
<comment type="similarity">
    <text evidence="10 11 14 15">Belongs to the peptidase S16 family.</text>
</comment>
<feature type="binding site" evidence="10 13">
    <location>
        <begin position="358"/>
        <end position="365"/>
    </location>
    <ligand>
        <name>ATP</name>
        <dbReference type="ChEBI" id="CHEBI:30616"/>
    </ligand>
</feature>
<dbReference type="GO" id="GO:0034605">
    <property type="term" value="P:cellular response to heat"/>
    <property type="evidence" value="ECO:0007669"/>
    <property type="project" value="UniProtKB-UniRule"/>
</dbReference>
<dbReference type="GO" id="GO:0016887">
    <property type="term" value="F:ATP hydrolysis activity"/>
    <property type="evidence" value="ECO:0007669"/>
    <property type="project" value="UniProtKB-UniRule"/>
</dbReference>
<feature type="active site" evidence="10 12">
    <location>
        <position position="724"/>
    </location>
</feature>
<dbReference type="PROSITE" id="PS51786">
    <property type="entry name" value="LON_PROTEOLYTIC"/>
    <property type="match status" value="1"/>
</dbReference>
<dbReference type="Pfam" id="PF02190">
    <property type="entry name" value="LON_substr_bdg"/>
    <property type="match status" value="1"/>
</dbReference>
<dbReference type="InterPro" id="IPR014721">
    <property type="entry name" value="Ribsml_uS5_D2-typ_fold_subgr"/>
</dbReference>
<dbReference type="Gene3D" id="2.30.130.40">
    <property type="entry name" value="LON domain-like"/>
    <property type="match status" value="1"/>
</dbReference>
<dbReference type="SUPFAM" id="SSF54211">
    <property type="entry name" value="Ribosomal protein S5 domain 2-like"/>
    <property type="match status" value="1"/>
</dbReference>
<keyword evidence="5 10" id="KW-0378">Hydrolase</keyword>
<feature type="active site" evidence="10 12">
    <location>
        <position position="681"/>
    </location>
</feature>
<evidence type="ECO:0000256" key="10">
    <source>
        <dbReference type="HAMAP-Rule" id="MF_01973"/>
    </source>
</evidence>
<evidence type="ECO:0000256" key="1">
    <source>
        <dbReference type="ARBA" id="ARBA00004496"/>
    </source>
</evidence>
<dbReference type="InterPro" id="IPR003111">
    <property type="entry name" value="Lon_prtase_N"/>
</dbReference>
<evidence type="ECO:0000256" key="6">
    <source>
        <dbReference type="ARBA" id="ARBA00022825"/>
    </source>
</evidence>
<dbReference type="InterPro" id="IPR008269">
    <property type="entry name" value="Lon_proteolytic"/>
</dbReference>
<evidence type="ECO:0000256" key="11">
    <source>
        <dbReference type="PIRNR" id="PIRNR001174"/>
    </source>
</evidence>
<dbReference type="Gene3D" id="1.20.5.5270">
    <property type="match status" value="1"/>
</dbReference>
<dbReference type="AlphaFoldDB" id="A0A1G1ZRM9"/>
<comment type="subcellular location">
    <subcellularLocation>
        <location evidence="1 10 11">Cytoplasm</location>
    </subcellularLocation>
</comment>
<keyword evidence="2 10" id="KW-0963">Cytoplasm</keyword>
<dbReference type="InterPro" id="IPR020568">
    <property type="entry name" value="Ribosomal_Su5_D2-typ_SF"/>
</dbReference>
<evidence type="ECO:0000256" key="13">
    <source>
        <dbReference type="PIRSR" id="PIRSR001174-2"/>
    </source>
</evidence>
<dbReference type="InterPro" id="IPR027417">
    <property type="entry name" value="P-loop_NTPase"/>
</dbReference>
<dbReference type="InterPro" id="IPR054594">
    <property type="entry name" value="Lon_lid"/>
</dbReference>
<dbReference type="EC" id="3.4.21.53" evidence="10 11"/>
<dbReference type="GO" id="GO:0005524">
    <property type="term" value="F:ATP binding"/>
    <property type="evidence" value="ECO:0007669"/>
    <property type="project" value="UniProtKB-UniRule"/>
</dbReference>
<dbReference type="InterPro" id="IPR015947">
    <property type="entry name" value="PUA-like_sf"/>
</dbReference>
<evidence type="ECO:0000256" key="12">
    <source>
        <dbReference type="PIRSR" id="PIRSR001174-1"/>
    </source>
</evidence>
<dbReference type="InterPro" id="IPR027543">
    <property type="entry name" value="Lon_bac"/>
</dbReference>
<dbReference type="Pfam" id="PF22667">
    <property type="entry name" value="Lon_lid"/>
    <property type="match status" value="1"/>
</dbReference>
<evidence type="ECO:0000259" key="18">
    <source>
        <dbReference type="PROSITE" id="PS51787"/>
    </source>
</evidence>
<dbReference type="GO" id="GO:0006515">
    <property type="term" value="P:protein quality control for misfolded or incompletely synthesized proteins"/>
    <property type="evidence" value="ECO:0007669"/>
    <property type="project" value="UniProtKB-UniRule"/>
</dbReference>
<dbReference type="FunFam" id="3.40.50.300:FF:000021">
    <property type="entry name" value="Lon protease homolog"/>
    <property type="match status" value="1"/>
</dbReference>
<dbReference type="Gene3D" id="1.20.58.1480">
    <property type="match status" value="1"/>
</dbReference>
<evidence type="ECO:0000256" key="4">
    <source>
        <dbReference type="ARBA" id="ARBA00022741"/>
    </source>
</evidence>
<keyword evidence="3 10" id="KW-0645">Protease</keyword>
<dbReference type="PROSITE" id="PS51787">
    <property type="entry name" value="LON_N"/>
    <property type="match status" value="1"/>
</dbReference>
<dbReference type="SMART" id="SM00382">
    <property type="entry name" value="AAA"/>
    <property type="match status" value="1"/>
</dbReference>
<gene>
    <name evidence="10" type="primary">lon</name>
    <name evidence="19" type="ORF">A3I24_03000</name>
</gene>
<dbReference type="SUPFAM" id="SSF52540">
    <property type="entry name" value="P-loop containing nucleoside triphosphate hydrolases"/>
    <property type="match status" value="1"/>
</dbReference>
<dbReference type="Gene3D" id="1.10.8.60">
    <property type="match status" value="1"/>
</dbReference>
<evidence type="ECO:0000259" key="17">
    <source>
        <dbReference type="PROSITE" id="PS51786"/>
    </source>
</evidence>
<evidence type="ECO:0000256" key="5">
    <source>
        <dbReference type="ARBA" id="ARBA00022801"/>
    </source>
</evidence>
<proteinExistence type="evidence at transcript level"/>
<dbReference type="CDD" id="cd19500">
    <property type="entry name" value="RecA-like_Lon"/>
    <property type="match status" value="1"/>
</dbReference>
<dbReference type="Gene3D" id="3.40.50.300">
    <property type="entry name" value="P-loop containing nucleotide triphosphate hydrolases"/>
    <property type="match status" value="1"/>
</dbReference>
<dbReference type="GO" id="GO:0043565">
    <property type="term" value="F:sequence-specific DNA binding"/>
    <property type="evidence" value="ECO:0007669"/>
    <property type="project" value="UniProtKB-UniRule"/>
</dbReference>
<dbReference type="SUPFAM" id="SSF88697">
    <property type="entry name" value="PUA domain-like"/>
    <property type="match status" value="1"/>
</dbReference>
<reference evidence="19 20" key="1">
    <citation type="journal article" date="2016" name="Nat. Commun.">
        <title>Thousands of microbial genomes shed light on interconnected biogeochemical processes in an aquifer system.</title>
        <authorList>
            <person name="Anantharaman K."/>
            <person name="Brown C.T."/>
            <person name="Hug L.A."/>
            <person name="Sharon I."/>
            <person name="Castelle C.J."/>
            <person name="Probst A.J."/>
            <person name="Thomas B.C."/>
            <person name="Singh A."/>
            <person name="Wilkins M.J."/>
            <person name="Karaoz U."/>
            <person name="Brodie E.L."/>
            <person name="Williams K.H."/>
            <person name="Hubbard S.S."/>
            <person name="Banfield J.F."/>
        </authorList>
    </citation>
    <scope>NUCLEOTIDE SEQUENCE [LARGE SCALE GENOMIC DNA]</scope>
</reference>
<evidence type="ECO:0000256" key="15">
    <source>
        <dbReference type="RuleBase" id="RU000591"/>
    </source>
</evidence>
<dbReference type="FunFam" id="1.20.5.5270:FF:000002">
    <property type="entry name" value="Lon protease homolog"/>
    <property type="match status" value="1"/>
</dbReference>
<dbReference type="Proteomes" id="UP000177690">
    <property type="component" value="Unassembled WGS sequence"/>
</dbReference>
<dbReference type="Pfam" id="PF00004">
    <property type="entry name" value="AAA"/>
    <property type="match status" value="1"/>
</dbReference>
<feature type="domain" description="Lon proteolytic" evidence="17">
    <location>
        <begin position="595"/>
        <end position="774"/>
    </location>
</feature>
<organism evidence="19 20">
    <name type="scientific">Candidatus Harrisonbacteria bacterium RIFCSPLOWO2_02_FULL_41_13b</name>
    <dbReference type="NCBI Taxonomy" id="1798409"/>
    <lineage>
        <taxon>Bacteria</taxon>
        <taxon>Candidatus Harrisoniibacteriota</taxon>
    </lineage>
</organism>
<dbReference type="InterPro" id="IPR027065">
    <property type="entry name" value="Lon_Prtase"/>
</dbReference>
<evidence type="ECO:0000256" key="16">
    <source>
        <dbReference type="SAM" id="Coils"/>
    </source>
</evidence>
<dbReference type="Gene3D" id="3.30.230.10">
    <property type="match status" value="1"/>
</dbReference>
<accession>A0A1G1ZRM9</accession>
<comment type="subunit">
    <text evidence="10 11">Homohexamer. Organized in a ring with a central cavity.</text>
</comment>
<dbReference type="GO" id="GO:0005737">
    <property type="term" value="C:cytoplasm"/>
    <property type="evidence" value="ECO:0007669"/>
    <property type="project" value="UniProtKB-SubCell"/>
</dbReference>
<evidence type="ECO:0000256" key="3">
    <source>
        <dbReference type="ARBA" id="ARBA00022670"/>
    </source>
</evidence>
<name>A0A1G1ZRM9_9BACT</name>
<keyword evidence="6 10" id="KW-0720">Serine protease</keyword>
<dbReference type="SMART" id="SM00464">
    <property type="entry name" value="LON"/>
    <property type="match status" value="1"/>
</dbReference>
<evidence type="ECO:0000256" key="8">
    <source>
        <dbReference type="ARBA" id="ARBA00023016"/>
    </source>
</evidence>
<comment type="caution">
    <text evidence="19">The sequence shown here is derived from an EMBL/GenBank/DDBJ whole genome shotgun (WGS) entry which is preliminary data.</text>
</comment>
<dbReference type="PROSITE" id="PS01046">
    <property type="entry name" value="LON_SER"/>
    <property type="match status" value="1"/>
</dbReference>
<dbReference type="PRINTS" id="PR00830">
    <property type="entry name" value="ENDOLAPTASE"/>
</dbReference>
<keyword evidence="7 10" id="KW-0067">ATP-binding</keyword>
<evidence type="ECO:0000256" key="7">
    <source>
        <dbReference type="ARBA" id="ARBA00022840"/>
    </source>
</evidence>
<dbReference type="EMBL" id="MHJL01000024">
    <property type="protein sequence ID" value="OGY67393.1"/>
    <property type="molecule type" value="Genomic_DNA"/>
</dbReference>
<keyword evidence="8 10" id="KW-0346">Stress response</keyword>
<evidence type="ECO:0000256" key="9">
    <source>
        <dbReference type="ARBA" id="ARBA00050665"/>
    </source>
</evidence>
<sequence length="774" mass="86784">MISNNNFSNNELPLMALKNVALFPRIAMPLVVQRPKSVVALEQALSANNGQIIFVAQKNLHDNASPKDLFKIGTIGRITSANRLPDGSFKIEAEGVRRVKILEFIQEEPFFKAKTEPVELEYQESVESEALIRTIIDQFKKVTEAKIFSSVLPSFLFTLGQIKEPEQLINLIAVNLNLDLIDQQYILETPDLNEALKRINFFLTRELEILEAEKKVAKETKKQLGKMQKEIFLREQLKSIEKELGMEGEKGEYEQLRAKIKKSGMPKEVEKKASKELNRLEKMPMFSPEISYLRTYLDWLVELPWSVSTRKSLVLKQAEKVLNRDHYGLDKVKERILEYLAVQKQVGKVKGPILCFIGPPGTGKTSIGRSIANALGRKFVRVSLGGLHDEAELRGHRRTYVGALPGRIIQGIHTAGAKDPVFMLDEIDKIGQDFRGDPAAALLEALDPEQNFSFSDNYLEVPFDLSDVIFITTANRLDTIPPALRDRLEIIEFPGYTEDEKLYIAKKFLIPKLFGQHGLKTTTFSMSDGVVLDVIRKHTSEAGVREVERKLATVFRKITRRVVENNPRGRLVVNDKTLHQFLGPARYTHQQGEEKDEIGVATGLAWTPVGGEVLSVEATKMPGKGRLILTGHLGEVMKESVSAALSYVRSSAEKLKIKNDFYKEDIHIHIPSGAIPKDGPSAGVAMITAIVSMLTKKPVRKDVGMTGEITLRGKVLEIGGIKEKVLAAHRAGLKIIIVPEENKKDLEDIPTKIRKALKFVFVRNVDDVLKVALK</sequence>
<evidence type="ECO:0000313" key="20">
    <source>
        <dbReference type="Proteomes" id="UP000177690"/>
    </source>
</evidence>
<dbReference type="HAMAP" id="MF_01973">
    <property type="entry name" value="lon_bact"/>
    <property type="match status" value="1"/>
</dbReference>